<accession>A0A250XJY3</accession>
<evidence type="ECO:0000313" key="3">
    <source>
        <dbReference type="EMBL" id="GAX83343.1"/>
    </source>
</evidence>
<dbReference type="PROSITE" id="PS50082">
    <property type="entry name" value="WD_REPEATS_2"/>
    <property type="match status" value="3"/>
</dbReference>
<gene>
    <name evidence="3" type="ORF">CEUSTIGMA_g10768.t1</name>
</gene>
<dbReference type="InterPro" id="IPR001680">
    <property type="entry name" value="WD40_rpt"/>
</dbReference>
<feature type="region of interest" description="Disordered" evidence="2">
    <location>
        <begin position="507"/>
        <end position="616"/>
    </location>
</feature>
<evidence type="ECO:0000313" key="4">
    <source>
        <dbReference type="Proteomes" id="UP000232323"/>
    </source>
</evidence>
<dbReference type="InterPro" id="IPR011047">
    <property type="entry name" value="Quinoprotein_ADH-like_sf"/>
</dbReference>
<feature type="repeat" description="WD" evidence="1">
    <location>
        <begin position="729"/>
        <end position="761"/>
    </location>
</feature>
<dbReference type="SUPFAM" id="SSF50978">
    <property type="entry name" value="WD40 repeat-like"/>
    <property type="match status" value="1"/>
</dbReference>
<dbReference type="PROSITE" id="PS50294">
    <property type="entry name" value="WD_REPEATS_REGION"/>
    <property type="match status" value="2"/>
</dbReference>
<feature type="repeat" description="WD" evidence="1">
    <location>
        <begin position="936"/>
        <end position="959"/>
    </location>
</feature>
<keyword evidence="1" id="KW-0853">WD repeat</keyword>
<protein>
    <recommendedName>
        <fullName evidence="5">Anaphase-promoting complex subunit 4 WD40 domain-containing protein</fullName>
    </recommendedName>
</protein>
<proteinExistence type="predicted"/>
<name>A0A250XJY3_9CHLO</name>
<keyword evidence="4" id="KW-1185">Reference proteome</keyword>
<dbReference type="Gene3D" id="2.130.10.10">
    <property type="entry name" value="YVTN repeat-like/Quinoprotein amine dehydrogenase"/>
    <property type="match status" value="3"/>
</dbReference>
<feature type="compositionally biased region" description="Polar residues" evidence="2">
    <location>
        <begin position="584"/>
        <end position="595"/>
    </location>
</feature>
<dbReference type="EMBL" id="BEGY01000097">
    <property type="protein sequence ID" value="GAX83343.1"/>
    <property type="molecule type" value="Genomic_DNA"/>
</dbReference>
<dbReference type="InterPro" id="IPR042411">
    <property type="entry name" value="WDR27"/>
</dbReference>
<dbReference type="STRING" id="1157962.A0A250XJY3"/>
<evidence type="ECO:0008006" key="5">
    <source>
        <dbReference type="Google" id="ProtNLM"/>
    </source>
</evidence>
<sequence>MNVEFLGEVGPLRSPSFVIDTDGIFIAHSESSTSNAITVHYIDKLQAQPLILNTALQRKPATAICFAHGTPGSSDPDPYRTADDPRETLLCVACPDAVVIWRLSQAYASAADGTLPPEPILLLAGPGQVDALAVSEESQQLALCAGAVVYIFEISSLKNTFKLEGHQAAVLAACFCEPHVSQLLVTAGEDRTFRVWDLEEGCMVYESSILTAYPLTYIAVDPSFLRVAIGASDGVVRFFDLSGLPACRGLKTLDVARQVQKIAEKVGIVVASASAQGKGDGPKVITANSVKRLGGELEGKLQDQEEGMLESSGCVVTGCSVIRLMYSPLVSTLDQEDDLGLLGESPKLMVGMPRSLVILDTQTYEVVESHFLNGGTTESAGIADYFRRQAKSGQAGVNKALPKSASSTDPMEQCGFIPECSIAGAFSFALEPKREKTILCCVSAAFEPLACVFSLHPKASEAGLLRENLNGINRTFDEPSTSADVCSNDDHLEDVLSVFLTRPLPANSPLRVTPNLTSSGNGDLGSTPSKGESSSLSAAHNRHGSRRNSASPSSSAAAVGSAPRPSNALPRSNSNGRFDGSPSHGGSKTQSTASKSPAGPTASVKKLAPKMSQPVTFNRKIKSSGYGFVQPQVRMGCAPPAPIKVTKTAATSSIGRHLLHQRSYPIMCEPLIHPQLKNSLPGNAPVHGSAILRIAYSSDASRLLTASADRTARVMKLPLSKFQGEGTDLIGHNAAVLSSCWSHDGTMVLTASADRSARLWNAAWAQPLLQFTHMQQQVTTVSTALPPVSPSIHSKVATASSDTPNTPFVHEVQAARFFYMDQFVFLATGSKLLLYRYRLTEGMEDDLERLRNNNKYRLASTYCSASQSITEFSCINSFLSPLALLTGSNRSIEVIDVTTMQRRETFEDAHARPAHAIVQSACASMFVSHAKEAYELFATASQDNTAKLWDVRSRRCVRTFTGHKNSQVATNIAFSPCLRYLASGSEDKCLYMYDLRMGTVFQRIRGTHGDAVMDVAFNPLHPQLAAACLDGRVHFYSDAQ</sequence>
<reference evidence="3 4" key="1">
    <citation type="submission" date="2017-08" db="EMBL/GenBank/DDBJ databases">
        <title>Acidophilic green algal genome provides insights into adaptation to an acidic environment.</title>
        <authorList>
            <person name="Hirooka S."/>
            <person name="Hirose Y."/>
            <person name="Kanesaki Y."/>
            <person name="Higuchi S."/>
            <person name="Fujiwara T."/>
            <person name="Onuma R."/>
            <person name="Era A."/>
            <person name="Ohbayashi R."/>
            <person name="Uzuka A."/>
            <person name="Nozaki H."/>
            <person name="Yoshikawa H."/>
            <person name="Miyagishima S.Y."/>
        </authorList>
    </citation>
    <scope>NUCLEOTIDE SEQUENCE [LARGE SCALE GENOMIC DNA]</scope>
    <source>
        <strain evidence="3 4">NIES-2499</strain>
    </source>
</reference>
<dbReference type="SMART" id="SM00320">
    <property type="entry name" value="WD40"/>
    <property type="match status" value="8"/>
</dbReference>
<feature type="compositionally biased region" description="Polar residues" evidence="2">
    <location>
        <begin position="514"/>
        <end position="538"/>
    </location>
</feature>
<dbReference type="OrthoDB" id="20669at2759"/>
<dbReference type="InterPro" id="IPR015943">
    <property type="entry name" value="WD40/YVTN_repeat-like_dom_sf"/>
</dbReference>
<dbReference type="InterPro" id="IPR036322">
    <property type="entry name" value="WD40_repeat_dom_sf"/>
</dbReference>
<dbReference type="PANTHER" id="PTHR44525">
    <property type="entry name" value="WD REPEAT-CONTAINING PROTEIN 27"/>
    <property type="match status" value="1"/>
</dbReference>
<evidence type="ECO:0000256" key="2">
    <source>
        <dbReference type="SAM" id="MobiDB-lite"/>
    </source>
</evidence>
<dbReference type="PANTHER" id="PTHR44525:SF1">
    <property type="entry name" value="WD REPEAT-CONTAINING PROTEIN 27"/>
    <property type="match status" value="1"/>
</dbReference>
<comment type="caution">
    <text evidence="3">The sequence shown here is derived from an EMBL/GenBank/DDBJ whole genome shotgun (WGS) entry which is preliminary data.</text>
</comment>
<dbReference type="AlphaFoldDB" id="A0A250XJY3"/>
<dbReference type="SUPFAM" id="SSF50998">
    <property type="entry name" value="Quinoprotein alcohol dehydrogenase-like"/>
    <property type="match status" value="1"/>
</dbReference>
<organism evidence="3 4">
    <name type="scientific">Chlamydomonas eustigma</name>
    <dbReference type="NCBI Taxonomy" id="1157962"/>
    <lineage>
        <taxon>Eukaryota</taxon>
        <taxon>Viridiplantae</taxon>
        <taxon>Chlorophyta</taxon>
        <taxon>core chlorophytes</taxon>
        <taxon>Chlorophyceae</taxon>
        <taxon>CS clade</taxon>
        <taxon>Chlamydomonadales</taxon>
        <taxon>Chlamydomonadaceae</taxon>
        <taxon>Chlamydomonas</taxon>
    </lineage>
</organism>
<dbReference type="Proteomes" id="UP000232323">
    <property type="component" value="Unassembled WGS sequence"/>
</dbReference>
<evidence type="ECO:0000256" key="1">
    <source>
        <dbReference type="PROSITE-ProRule" id="PRU00221"/>
    </source>
</evidence>
<feature type="compositionally biased region" description="Low complexity" evidence="2">
    <location>
        <begin position="547"/>
        <end position="566"/>
    </location>
</feature>
<dbReference type="Pfam" id="PF00400">
    <property type="entry name" value="WD40"/>
    <property type="match status" value="5"/>
</dbReference>
<feature type="repeat" description="WD" evidence="1">
    <location>
        <begin position="163"/>
        <end position="206"/>
    </location>
</feature>